<evidence type="ECO:0000313" key="2">
    <source>
        <dbReference type="EMBL" id="GFS28405.1"/>
    </source>
</evidence>
<keyword evidence="3" id="KW-1185">Reference proteome</keyword>
<dbReference type="EMBL" id="BJWL01000042">
    <property type="protein sequence ID" value="GFS28405.1"/>
    <property type="molecule type" value="Genomic_DNA"/>
</dbReference>
<dbReference type="Proteomes" id="UP000585474">
    <property type="component" value="Unassembled WGS sequence"/>
</dbReference>
<sequence length="544" mass="60771">MWCPVVLVGIAMPPVFFILGVLLSKENEQEQRYKWERKRRLRWKKSTQYKLKQGYKQDDPEVDLLREPTGKFNYYALAITSEPEKTTASEQVSMSQMLSEGMSRLSLENRQASERKKGRHPPMVERWLLDKYDQDCHKMSAQNFINPSQLITPPGTQIQLQLNKEELPEVAMIALIRGKSTDSEKRHLSSKGTCGYDPYIPPVKSLPSGTSCLVSNNLGKAGSSTKLDWGQFLNQPLRFHWGQMLCHLPCSSCQTHKELGEAGLTTQWCYLSRLDSKLSAILLWHGYAVIRITRCPLTNAQRMMTLTPLYKEESAILAFTADSVKAVESSVDLVDLVSSAYVDSFASSDHRLRSVAHPASTESPSSLAASPSPLNSGKMSFPFPMGASIGTVQRARPKQANYLARPIAVASRAAYYETLANGFSSLSSKATSSFHEHSIGKLGVARKQPDALGTSSANLMKSHETSNSFRAKVLIYCTPARSGSGLAIRRDHHFSQYSFAQLREASRYATYTFLWARSDLERGKDSKLRKAGSNCHHSRAKEGW</sequence>
<protein>
    <submittedName>
        <fullName evidence="2">Uncharacterized protein</fullName>
    </submittedName>
</protein>
<gene>
    <name evidence="2" type="ORF">Acr_00g0001610</name>
</gene>
<reference evidence="3" key="1">
    <citation type="submission" date="2019-07" db="EMBL/GenBank/DDBJ databases">
        <title>De Novo Assembly of kiwifruit Actinidia rufa.</title>
        <authorList>
            <person name="Sugita-Konishi S."/>
            <person name="Sato K."/>
            <person name="Mori E."/>
            <person name="Abe Y."/>
            <person name="Kisaki G."/>
            <person name="Hamano K."/>
            <person name="Suezawa K."/>
            <person name="Otani M."/>
            <person name="Fukuda T."/>
            <person name="Manabe T."/>
            <person name="Gomi K."/>
            <person name="Tabuchi M."/>
            <person name="Akimitsu K."/>
            <person name="Kataoka I."/>
        </authorList>
    </citation>
    <scope>NUCLEOTIDE SEQUENCE [LARGE SCALE GENOMIC DNA]</scope>
    <source>
        <strain evidence="3">cv. Fuchu</strain>
    </source>
</reference>
<dbReference type="AlphaFoldDB" id="A0A7J0D6N4"/>
<evidence type="ECO:0000256" key="1">
    <source>
        <dbReference type="SAM" id="Phobius"/>
    </source>
</evidence>
<feature type="transmembrane region" description="Helical" evidence="1">
    <location>
        <begin position="6"/>
        <end position="24"/>
    </location>
</feature>
<proteinExistence type="predicted"/>
<keyword evidence="1" id="KW-0472">Membrane</keyword>
<accession>A0A7J0D6N4</accession>
<evidence type="ECO:0000313" key="3">
    <source>
        <dbReference type="Proteomes" id="UP000585474"/>
    </source>
</evidence>
<name>A0A7J0D6N4_9ERIC</name>
<keyword evidence="1" id="KW-0812">Transmembrane</keyword>
<keyword evidence="1" id="KW-1133">Transmembrane helix</keyword>
<comment type="caution">
    <text evidence="2">The sequence shown here is derived from an EMBL/GenBank/DDBJ whole genome shotgun (WGS) entry which is preliminary data.</text>
</comment>
<organism evidence="2 3">
    <name type="scientific">Actinidia rufa</name>
    <dbReference type="NCBI Taxonomy" id="165716"/>
    <lineage>
        <taxon>Eukaryota</taxon>
        <taxon>Viridiplantae</taxon>
        <taxon>Streptophyta</taxon>
        <taxon>Embryophyta</taxon>
        <taxon>Tracheophyta</taxon>
        <taxon>Spermatophyta</taxon>
        <taxon>Magnoliopsida</taxon>
        <taxon>eudicotyledons</taxon>
        <taxon>Gunneridae</taxon>
        <taxon>Pentapetalae</taxon>
        <taxon>asterids</taxon>
        <taxon>Ericales</taxon>
        <taxon>Actinidiaceae</taxon>
        <taxon>Actinidia</taxon>
    </lineage>
</organism>